<dbReference type="Proteomes" id="UP001153678">
    <property type="component" value="Unassembled WGS sequence"/>
</dbReference>
<reference evidence="1" key="1">
    <citation type="submission" date="2022-08" db="EMBL/GenBank/DDBJ databases">
        <authorList>
            <person name="Kallberg Y."/>
            <person name="Tangrot J."/>
            <person name="Rosling A."/>
        </authorList>
    </citation>
    <scope>NUCLEOTIDE SEQUENCE</scope>
    <source>
        <strain evidence="1">Wild A</strain>
    </source>
</reference>
<proteinExistence type="predicted"/>
<keyword evidence="2" id="KW-1185">Reference proteome</keyword>
<dbReference type="EMBL" id="CAMKVN010013801">
    <property type="protein sequence ID" value="CAI2196186.1"/>
    <property type="molecule type" value="Genomic_DNA"/>
</dbReference>
<gene>
    <name evidence="1" type="ORF">FWILDA_LOCUS17452</name>
</gene>
<evidence type="ECO:0000313" key="2">
    <source>
        <dbReference type="Proteomes" id="UP001153678"/>
    </source>
</evidence>
<feature type="non-terminal residue" evidence="1">
    <location>
        <position position="1"/>
    </location>
</feature>
<evidence type="ECO:0000313" key="1">
    <source>
        <dbReference type="EMBL" id="CAI2196186.1"/>
    </source>
</evidence>
<organism evidence="1 2">
    <name type="scientific">Funneliformis geosporum</name>
    <dbReference type="NCBI Taxonomy" id="1117311"/>
    <lineage>
        <taxon>Eukaryota</taxon>
        <taxon>Fungi</taxon>
        <taxon>Fungi incertae sedis</taxon>
        <taxon>Mucoromycota</taxon>
        <taxon>Glomeromycotina</taxon>
        <taxon>Glomeromycetes</taxon>
        <taxon>Glomerales</taxon>
        <taxon>Glomeraceae</taxon>
        <taxon>Funneliformis</taxon>
    </lineage>
</organism>
<dbReference type="OrthoDB" id="2396506at2759"/>
<dbReference type="AlphaFoldDB" id="A0A9W4X9K9"/>
<name>A0A9W4X9K9_9GLOM</name>
<protein>
    <submittedName>
        <fullName evidence="1">13393_t:CDS:1</fullName>
    </submittedName>
</protein>
<sequence>ENLPNNANDFSEMEYGANISSSQLQNNIFLYNLEQIPPMRTKIESYLKNALKKSREDFKEVIILKIDGDNENKLCLYCEKILMDS</sequence>
<accession>A0A9W4X9K9</accession>
<comment type="caution">
    <text evidence="1">The sequence shown here is derived from an EMBL/GenBank/DDBJ whole genome shotgun (WGS) entry which is preliminary data.</text>
</comment>
<feature type="non-terminal residue" evidence="1">
    <location>
        <position position="85"/>
    </location>
</feature>